<dbReference type="EMBL" id="KK088435">
    <property type="protein sequence ID" value="EYE92766.1"/>
    <property type="molecule type" value="Genomic_DNA"/>
</dbReference>
<gene>
    <name evidence="3" type="ORF">EURHEDRAFT_179030</name>
</gene>
<feature type="transmembrane region" description="Helical" evidence="2">
    <location>
        <begin position="137"/>
        <end position="161"/>
    </location>
</feature>
<feature type="transmembrane region" description="Helical" evidence="2">
    <location>
        <begin position="106"/>
        <end position="131"/>
    </location>
</feature>
<organism evidence="3 4">
    <name type="scientific">Aspergillus ruber (strain CBS 135680)</name>
    <dbReference type="NCBI Taxonomy" id="1388766"/>
    <lineage>
        <taxon>Eukaryota</taxon>
        <taxon>Fungi</taxon>
        <taxon>Dikarya</taxon>
        <taxon>Ascomycota</taxon>
        <taxon>Pezizomycotina</taxon>
        <taxon>Eurotiomycetes</taxon>
        <taxon>Eurotiomycetidae</taxon>
        <taxon>Eurotiales</taxon>
        <taxon>Aspergillaceae</taxon>
        <taxon>Aspergillus</taxon>
        <taxon>Aspergillus subgen. Aspergillus</taxon>
    </lineage>
</organism>
<keyword evidence="4" id="KW-1185">Reference proteome</keyword>
<dbReference type="GO" id="GO:0016020">
    <property type="term" value="C:membrane"/>
    <property type="evidence" value="ECO:0007669"/>
    <property type="project" value="InterPro"/>
</dbReference>
<dbReference type="InterPro" id="IPR004713">
    <property type="entry name" value="CaH_exchang"/>
</dbReference>
<keyword evidence="1" id="KW-0813">Transport</keyword>
<proteinExistence type="predicted"/>
<dbReference type="STRING" id="1388766.A0A017S7D2"/>
<evidence type="ECO:0000256" key="2">
    <source>
        <dbReference type="SAM" id="Phobius"/>
    </source>
</evidence>
<keyword evidence="2" id="KW-1133">Transmembrane helix</keyword>
<dbReference type="PANTHER" id="PTHR31503:SF22">
    <property type="entry name" value="VACUOLAR CALCIUM ION TRANSPORTER"/>
    <property type="match status" value="1"/>
</dbReference>
<dbReference type="HOGENOM" id="CLU_1481669_0_0_1"/>
<name>A0A017S7D2_ASPRC</name>
<reference evidence="4" key="1">
    <citation type="journal article" date="2014" name="Nat. Commun.">
        <title>Genomic adaptations of the halophilic Dead Sea filamentous fungus Eurotium rubrum.</title>
        <authorList>
            <person name="Kis-Papo T."/>
            <person name="Weig A.R."/>
            <person name="Riley R."/>
            <person name="Persoh D."/>
            <person name="Salamov A."/>
            <person name="Sun H."/>
            <person name="Lipzen A."/>
            <person name="Wasser S.P."/>
            <person name="Rambold G."/>
            <person name="Grigoriev I.V."/>
            <person name="Nevo E."/>
        </authorList>
    </citation>
    <scope>NUCLEOTIDE SEQUENCE [LARGE SCALE GENOMIC DNA]</scope>
    <source>
        <strain evidence="4">CBS 135680</strain>
    </source>
</reference>
<feature type="transmembrane region" description="Helical" evidence="2">
    <location>
        <begin position="46"/>
        <end position="65"/>
    </location>
</feature>
<dbReference type="Proteomes" id="UP000019804">
    <property type="component" value="Unassembled WGS sequence"/>
</dbReference>
<keyword evidence="2" id="KW-0812">Transmembrane</keyword>
<evidence type="ECO:0008006" key="5">
    <source>
        <dbReference type="Google" id="ProtNLM"/>
    </source>
</evidence>
<evidence type="ECO:0000313" key="3">
    <source>
        <dbReference type="EMBL" id="EYE92766.1"/>
    </source>
</evidence>
<dbReference type="GeneID" id="63692999"/>
<dbReference type="PANTHER" id="PTHR31503">
    <property type="entry name" value="VACUOLAR CALCIUM ION TRANSPORTER"/>
    <property type="match status" value="1"/>
</dbReference>
<dbReference type="AlphaFoldDB" id="A0A017S7D2"/>
<evidence type="ECO:0000313" key="4">
    <source>
        <dbReference type="Proteomes" id="UP000019804"/>
    </source>
</evidence>
<accession>A0A017S7D2</accession>
<keyword evidence="2" id="KW-0472">Membrane</keyword>
<keyword evidence="1" id="KW-0406">Ion transport</keyword>
<evidence type="ECO:0000256" key="1">
    <source>
        <dbReference type="ARBA" id="ARBA00023065"/>
    </source>
</evidence>
<dbReference type="RefSeq" id="XP_040636454.1">
    <property type="nucleotide sequence ID" value="XM_040777875.1"/>
</dbReference>
<dbReference type="GO" id="GO:0015369">
    <property type="term" value="F:calcium:proton antiporter activity"/>
    <property type="evidence" value="ECO:0007669"/>
    <property type="project" value="TreeGrafter"/>
</dbReference>
<protein>
    <recommendedName>
        <fullName evidence="5">Sodium/calcium exchanger membrane region domain-containing protein</fullName>
    </recommendedName>
</protein>
<feature type="transmembrane region" description="Helical" evidence="2">
    <location>
        <begin position="77"/>
        <end position="99"/>
    </location>
</feature>
<dbReference type="OrthoDB" id="4495440at2759"/>
<dbReference type="GO" id="GO:0006874">
    <property type="term" value="P:intracellular calcium ion homeostasis"/>
    <property type="evidence" value="ECO:0007669"/>
    <property type="project" value="TreeGrafter"/>
</dbReference>
<sequence>MWLIFKYKSHAHLFRELNEAEESDENENGLTASEHVEIPLRSRAAYLLWLTVVFILAMQCLNNLINAPVPSSTTRIFVGGVLLPFVTNVSNIIKTCLIARSSRMELVLHLTVETAIGLTFFTLPILIIASATVGYPLLISGVPMVLNAILFISVLAVAFLIKDGTLTYLKGCMCLALYDLTP</sequence>